<accession>A0A251ZTU7</accession>
<dbReference type="GO" id="GO:0006355">
    <property type="term" value="P:regulation of DNA-templated transcription"/>
    <property type="evidence" value="ECO:0007669"/>
    <property type="project" value="InterPro"/>
</dbReference>
<dbReference type="InterPro" id="IPR003661">
    <property type="entry name" value="HisK_dim/P_dom"/>
</dbReference>
<comment type="catalytic activity">
    <reaction evidence="1">
        <text>ATP + protein L-histidine = ADP + protein N-phospho-L-histidine.</text>
        <dbReference type="EC" id="2.7.13.3"/>
    </reaction>
</comment>
<dbReference type="PANTHER" id="PTHR43065:SF42">
    <property type="entry name" value="TWO-COMPONENT SENSOR PPRA"/>
    <property type="match status" value="1"/>
</dbReference>
<dbReference type="Pfam" id="PF00989">
    <property type="entry name" value="PAS"/>
    <property type="match status" value="1"/>
</dbReference>
<evidence type="ECO:0000259" key="10">
    <source>
        <dbReference type="PROSITE" id="PS50109"/>
    </source>
</evidence>
<dbReference type="InterPro" id="IPR005467">
    <property type="entry name" value="His_kinase_dom"/>
</dbReference>
<reference evidence="13" key="1">
    <citation type="submission" date="2014-06" db="EMBL/GenBank/DDBJ databases">
        <authorList>
            <person name="Winans N.J."/>
            <person name="Newell P.D."/>
            <person name="Douglas A.E."/>
        </authorList>
    </citation>
    <scope>NUCLEOTIDE SEQUENCE [LARGE SCALE GENOMIC DNA]</scope>
    <source>
        <strain evidence="13">DmL_052</strain>
    </source>
</reference>
<protein>
    <recommendedName>
        <fullName evidence="2">histidine kinase</fullName>
        <ecNumber evidence="2">2.7.13.3</ecNumber>
    </recommendedName>
</protein>
<keyword evidence="4" id="KW-0808">Transferase</keyword>
<dbReference type="InterPro" id="IPR001789">
    <property type="entry name" value="Sig_transdc_resp-reg_receiver"/>
</dbReference>
<evidence type="ECO:0000259" key="11">
    <source>
        <dbReference type="PROSITE" id="PS50110"/>
    </source>
</evidence>
<keyword evidence="5" id="KW-0547">Nucleotide-binding</keyword>
<feature type="modified residue" description="4-aspartylphosphate" evidence="9">
    <location>
        <position position="469"/>
    </location>
</feature>
<dbReference type="Gene3D" id="3.30.565.10">
    <property type="entry name" value="Histidine kinase-like ATPase, C-terminal domain"/>
    <property type="match status" value="1"/>
</dbReference>
<dbReference type="RefSeq" id="WP_086632497.1">
    <property type="nucleotide sequence ID" value="NZ_JOPB01000008.1"/>
</dbReference>
<evidence type="ECO:0000313" key="12">
    <source>
        <dbReference type="EMBL" id="OUI78081.1"/>
    </source>
</evidence>
<dbReference type="InterPro" id="IPR011006">
    <property type="entry name" value="CheY-like_superfamily"/>
</dbReference>
<evidence type="ECO:0000256" key="8">
    <source>
        <dbReference type="ARBA" id="ARBA00023012"/>
    </source>
</evidence>
<sequence>MTHTPSVPEPLTVKQLINSFDWNGTSLGAQDSWPANLKIILSLVLDTSLPMVIYWGKGNVALYNDAYAKLIGSKHPALLGRPLMDVWPERKAYFNQIVSSIYQKETIKYTTDYHIPGLDNQHLTNTQIEVTFSPILDDHNLVQGMLSMITHIKEPTVPSSTQTIEQLIGGLAHDFNTLLAGIIGNLELMQMRIDQSKLNMLPSYIEAAQKAATKATEITHQLLSFSRRQTLIPHVIDPNHTIKALLDTFYNFIKEDSIKQLINIQIQLEPMIWSIFCDPEHLKNALFHIFKNSCESIHSSGGHILITTQNITITSTNPLRQFIKPDDYIVIMIEDNGEGMPPEMISRATDPFFTTKPLGKRAGLGLSMAYGFTKQSNGHLGIISHPHKGTTVSLYLPRYHRPLMIQTLDNHHEKAKIYKALLISQDSHLCMLLSENLEDLGYSMAIAQTRKETLALLKNDGFFNFVAIDIRLLPDVKEEFIDAIQQICPKISILFITGYEETPSKLKKFINAQSFVIRKPITHTMLADCIKAMENARSKT</sequence>
<evidence type="ECO:0000313" key="13">
    <source>
        <dbReference type="Proteomes" id="UP000194946"/>
    </source>
</evidence>
<dbReference type="InterPro" id="IPR036890">
    <property type="entry name" value="HATPase_C_sf"/>
</dbReference>
<feature type="domain" description="Histidine kinase" evidence="10">
    <location>
        <begin position="170"/>
        <end position="400"/>
    </location>
</feature>
<dbReference type="CDD" id="cd00130">
    <property type="entry name" value="PAS"/>
    <property type="match status" value="1"/>
</dbReference>
<dbReference type="SUPFAM" id="SSF55874">
    <property type="entry name" value="ATPase domain of HSP90 chaperone/DNA topoisomerase II/histidine kinase"/>
    <property type="match status" value="1"/>
</dbReference>
<organism evidence="12 13">
    <name type="scientific">Commensalibacter intestini</name>
    <dbReference type="NCBI Taxonomy" id="479936"/>
    <lineage>
        <taxon>Bacteria</taxon>
        <taxon>Pseudomonadati</taxon>
        <taxon>Pseudomonadota</taxon>
        <taxon>Alphaproteobacteria</taxon>
        <taxon>Acetobacterales</taxon>
        <taxon>Acetobacteraceae</taxon>
    </lineage>
</organism>
<dbReference type="Pfam" id="PF00512">
    <property type="entry name" value="HisKA"/>
    <property type="match status" value="1"/>
</dbReference>
<dbReference type="SUPFAM" id="SSF47384">
    <property type="entry name" value="Homodimeric domain of signal transducing histidine kinase"/>
    <property type="match status" value="1"/>
</dbReference>
<dbReference type="GO" id="GO:0005524">
    <property type="term" value="F:ATP binding"/>
    <property type="evidence" value="ECO:0007669"/>
    <property type="project" value="UniProtKB-KW"/>
</dbReference>
<evidence type="ECO:0000256" key="5">
    <source>
        <dbReference type="ARBA" id="ARBA00022741"/>
    </source>
</evidence>
<feature type="domain" description="Response regulatory" evidence="11">
    <location>
        <begin position="419"/>
        <end position="534"/>
    </location>
</feature>
<evidence type="ECO:0000256" key="7">
    <source>
        <dbReference type="ARBA" id="ARBA00022840"/>
    </source>
</evidence>
<dbReference type="CDD" id="cd00082">
    <property type="entry name" value="HisKA"/>
    <property type="match status" value="1"/>
</dbReference>
<evidence type="ECO:0000256" key="3">
    <source>
        <dbReference type="ARBA" id="ARBA00022553"/>
    </source>
</evidence>
<dbReference type="PRINTS" id="PR00344">
    <property type="entry name" value="BCTRLSENSOR"/>
</dbReference>
<dbReference type="EC" id="2.7.13.3" evidence="2"/>
<keyword evidence="13" id="KW-1185">Reference proteome</keyword>
<name>A0A251ZTU7_9PROT</name>
<comment type="caution">
    <text evidence="12">The sequence shown here is derived from an EMBL/GenBank/DDBJ whole genome shotgun (WGS) entry which is preliminary data.</text>
</comment>
<dbReference type="Gene3D" id="3.30.450.20">
    <property type="entry name" value="PAS domain"/>
    <property type="match status" value="1"/>
</dbReference>
<dbReference type="SMART" id="SM00388">
    <property type="entry name" value="HisKA"/>
    <property type="match status" value="1"/>
</dbReference>
<dbReference type="InterPro" id="IPR000014">
    <property type="entry name" value="PAS"/>
</dbReference>
<evidence type="ECO:0000256" key="2">
    <source>
        <dbReference type="ARBA" id="ARBA00012438"/>
    </source>
</evidence>
<evidence type="ECO:0000256" key="1">
    <source>
        <dbReference type="ARBA" id="ARBA00000085"/>
    </source>
</evidence>
<dbReference type="GO" id="GO:0000155">
    <property type="term" value="F:phosphorelay sensor kinase activity"/>
    <property type="evidence" value="ECO:0007669"/>
    <property type="project" value="InterPro"/>
</dbReference>
<dbReference type="InterPro" id="IPR003594">
    <property type="entry name" value="HATPase_dom"/>
</dbReference>
<dbReference type="Proteomes" id="UP000194946">
    <property type="component" value="Unassembled WGS sequence"/>
</dbReference>
<dbReference type="InterPro" id="IPR013767">
    <property type="entry name" value="PAS_fold"/>
</dbReference>
<dbReference type="InterPro" id="IPR036097">
    <property type="entry name" value="HisK_dim/P_sf"/>
</dbReference>
<evidence type="ECO:0000256" key="9">
    <source>
        <dbReference type="PROSITE-ProRule" id="PRU00169"/>
    </source>
</evidence>
<dbReference type="PROSITE" id="PS50109">
    <property type="entry name" value="HIS_KIN"/>
    <property type="match status" value="1"/>
</dbReference>
<dbReference type="SUPFAM" id="SSF52172">
    <property type="entry name" value="CheY-like"/>
    <property type="match status" value="1"/>
</dbReference>
<keyword evidence="8" id="KW-0902">Two-component regulatory system</keyword>
<dbReference type="EMBL" id="JOPB01000008">
    <property type="protein sequence ID" value="OUI78081.1"/>
    <property type="molecule type" value="Genomic_DNA"/>
</dbReference>
<dbReference type="AlphaFoldDB" id="A0A251ZTU7"/>
<keyword evidence="7" id="KW-0067">ATP-binding</keyword>
<evidence type="ECO:0000256" key="4">
    <source>
        <dbReference type="ARBA" id="ARBA00022679"/>
    </source>
</evidence>
<dbReference type="InterPro" id="IPR035965">
    <property type="entry name" value="PAS-like_dom_sf"/>
</dbReference>
<evidence type="ECO:0000256" key="6">
    <source>
        <dbReference type="ARBA" id="ARBA00022777"/>
    </source>
</evidence>
<dbReference type="Pfam" id="PF02518">
    <property type="entry name" value="HATPase_c"/>
    <property type="match status" value="1"/>
</dbReference>
<dbReference type="Gene3D" id="3.40.50.2300">
    <property type="match status" value="1"/>
</dbReference>
<keyword evidence="6" id="KW-0418">Kinase</keyword>
<dbReference type="CDD" id="cd00156">
    <property type="entry name" value="REC"/>
    <property type="match status" value="1"/>
</dbReference>
<dbReference type="PROSITE" id="PS50110">
    <property type="entry name" value="RESPONSE_REGULATORY"/>
    <property type="match status" value="1"/>
</dbReference>
<keyword evidence="3 9" id="KW-0597">Phosphoprotein</keyword>
<dbReference type="InterPro" id="IPR004358">
    <property type="entry name" value="Sig_transdc_His_kin-like_C"/>
</dbReference>
<dbReference type="SUPFAM" id="SSF55785">
    <property type="entry name" value="PYP-like sensor domain (PAS domain)"/>
    <property type="match status" value="1"/>
</dbReference>
<proteinExistence type="predicted"/>
<dbReference type="Gene3D" id="1.10.287.130">
    <property type="match status" value="1"/>
</dbReference>
<gene>
    <name evidence="12" type="ORF">HK18_11105</name>
</gene>
<dbReference type="PANTHER" id="PTHR43065">
    <property type="entry name" value="SENSOR HISTIDINE KINASE"/>
    <property type="match status" value="1"/>
</dbReference>
<dbReference type="SMART" id="SM00387">
    <property type="entry name" value="HATPase_c"/>
    <property type="match status" value="1"/>
</dbReference>